<evidence type="ECO:0000313" key="3">
    <source>
        <dbReference type="Proteomes" id="UP000291121"/>
    </source>
</evidence>
<sequence length="62" mass="6221">MADGQPTSALDDSPLSRAGSLPQGCIPHRSFASSGRAGLAGKAVLFETSHLAPAATLDQQTG</sequence>
<gene>
    <name evidence="2" type="ORF">CUN61_01425</name>
</gene>
<feature type="compositionally biased region" description="Polar residues" evidence="1">
    <location>
        <begin position="1"/>
        <end position="10"/>
    </location>
</feature>
<keyword evidence="3" id="KW-1185">Reference proteome</keyword>
<dbReference type="AlphaFoldDB" id="A0A4P6FVH8"/>
<evidence type="ECO:0000256" key="1">
    <source>
        <dbReference type="SAM" id="MobiDB-lite"/>
    </source>
</evidence>
<proteinExistence type="predicted"/>
<accession>A0A4P6FVH8</accession>
<organism evidence="2 3">
    <name type="scientific">Pseudomonas arsenicoxydans</name>
    <dbReference type="NCBI Taxonomy" id="702115"/>
    <lineage>
        <taxon>Bacteria</taxon>
        <taxon>Pseudomonadati</taxon>
        <taxon>Pseudomonadota</taxon>
        <taxon>Gammaproteobacteria</taxon>
        <taxon>Pseudomonadales</taxon>
        <taxon>Pseudomonadaceae</taxon>
        <taxon>Pseudomonas</taxon>
    </lineage>
</organism>
<dbReference type="EMBL" id="CP024767">
    <property type="protein sequence ID" value="QAY82699.1"/>
    <property type="molecule type" value="Genomic_DNA"/>
</dbReference>
<name>A0A4P6FVH8_9PSED</name>
<protein>
    <submittedName>
        <fullName evidence="2">Uncharacterized protein</fullName>
    </submittedName>
</protein>
<reference evidence="2 3" key="1">
    <citation type="submission" date="2017-11" db="EMBL/GenBank/DDBJ databases">
        <title>Genome sequence of Pseudomonas arsenicoxydans ACM1.</title>
        <authorList>
            <person name="Nascimento F.X."/>
        </authorList>
    </citation>
    <scope>NUCLEOTIDE SEQUENCE [LARGE SCALE GENOMIC DNA]</scope>
    <source>
        <strain evidence="2 3">ACM1</strain>
    </source>
</reference>
<evidence type="ECO:0000313" key="2">
    <source>
        <dbReference type="EMBL" id="QAY82699.1"/>
    </source>
</evidence>
<feature type="region of interest" description="Disordered" evidence="1">
    <location>
        <begin position="1"/>
        <end position="23"/>
    </location>
</feature>
<dbReference type="Proteomes" id="UP000291121">
    <property type="component" value="Chromosome"/>
</dbReference>